<dbReference type="PANTHER" id="PTHR43711:SF1">
    <property type="entry name" value="HISTIDINE KINASE 1"/>
    <property type="match status" value="1"/>
</dbReference>
<feature type="compositionally biased region" description="Polar residues" evidence="6">
    <location>
        <begin position="353"/>
        <end position="370"/>
    </location>
</feature>
<accession>A0ABS3JLZ5</accession>
<evidence type="ECO:0000256" key="5">
    <source>
        <dbReference type="ARBA" id="ARBA00023012"/>
    </source>
</evidence>
<dbReference type="InterPro" id="IPR005467">
    <property type="entry name" value="His_kinase_dom"/>
</dbReference>
<comment type="catalytic activity">
    <reaction evidence="1">
        <text>ATP + protein L-histidine = ADP + protein N-phospho-L-histidine.</text>
        <dbReference type="EC" id="2.7.13.3"/>
    </reaction>
</comment>
<organism evidence="8 9">
    <name type="scientific">Fibrella forsythiae</name>
    <dbReference type="NCBI Taxonomy" id="2817061"/>
    <lineage>
        <taxon>Bacteria</taxon>
        <taxon>Pseudomonadati</taxon>
        <taxon>Bacteroidota</taxon>
        <taxon>Cytophagia</taxon>
        <taxon>Cytophagales</taxon>
        <taxon>Spirosomataceae</taxon>
        <taxon>Fibrella</taxon>
    </lineage>
</organism>
<feature type="domain" description="Histidine kinase" evidence="7">
    <location>
        <begin position="183"/>
        <end position="416"/>
    </location>
</feature>
<dbReference type="EMBL" id="JAFMYW010000006">
    <property type="protein sequence ID" value="MBO0951023.1"/>
    <property type="molecule type" value="Genomic_DNA"/>
</dbReference>
<dbReference type="PANTHER" id="PTHR43711">
    <property type="entry name" value="TWO-COMPONENT HISTIDINE KINASE"/>
    <property type="match status" value="1"/>
</dbReference>
<feature type="region of interest" description="Disordered" evidence="6">
    <location>
        <begin position="353"/>
        <end position="374"/>
    </location>
</feature>
<dbReference type="SUPFAM" id="SSF55874">
    <property type="entry name" value="ATPase domain of HSP90 chaperone/DNA topoisomerase II/histidine kinase"/>
    <property type="match status" value="1"/>
</dbReference>
<evidence type="ECO:0000256" key="3">
    <source>
        <dbReference type="ARBA" id="ARBA00022679"/>
    </source>
</evidence>
<keyword evidence="4 8" id="KW-0418">Kinase</keyword>
<dbReference type="InterPro" id="IPR003594">
    <property type="entry name" value="HATPase_dom"/>
</dbReference>
<evidence type="ECO:0000259" key="7">
    <source>
        <dbReference type="PROSITE" id="PS50109"/>
    </source>
</evidence>
<dbReference type="InterPro" id="IPR036097">
    <property type="entry name" value="HisK_dim/P_sf"/>
</dbReference>
<evidence type="ECO:0000313" key="8">
    <source>
        <dbReference type="EMBL" id="MBO0951023.1"/>
    </source>
</evidence>
<dbReference type="Gene3D" id="3.30.565.10">
    <property type="entry name" value="Histidine kinase-like ATPase, C-terminal domain"/>
    <property type="match status" value="1"/>
</dbReference>
<dbReference type="SMART" id="SM00387">
    <property type="entry name" value="HATPase_c"/>
    <property type="match status" value="1"/>
</dbReference>
<proteinExistence type="predicted"/>
<protein>
    <recommendedName>
        <fullName evidence="2">histidine kinase</fullName>
        <ecNumber evidence="2">2.7.13.3</ecNumber>
    </recommendedName>
</protein>
<dbReference type="SUPFAM" id="SSF47384">
    <property type="entry name" value="Homodimeric domain of signal transducing histidine kinase"/>
    <property type="match status" value="1"/>
</dbReference>
<dbReference type="RefSeq" id="WP_207330959.1">
    <property type="nucleotide sequence ID" value="NZ_JAFMYW010000006.1"/>
</dbReference>
<keyword evidence="5" id="KW-0902">Two-component regulatory system</keyword>
<gene>
    <name evidence="8" type="ORF">J2I46_20720</name>
</gene>
<reference evidence="8 9" key="1">
    <citation type="submission" date="2021-03" db="EMBL/GenBank/DDBJ databases">
        <title>Fibrella sp. HMF5405 genome sequencing and assembly.</title>
        <authorList>
            <person name="Kang H."/>
            <person name="Kim H."/>
            <person name="Bae S."/>
            <person name="Joh K."/>
        </authorList>
    </citation>
    <scope>NUCLEOTIDE SEQUENCE [LARGE SCALE GENOMIC DNA]</scope>
    <source>
        <strain evidence="8 9">HMF5405</strain>
    </source>
</reference>
<keyword evidence="3" id="KW-0808">Transferase</keyword>
<dbReference type="PROSITE" id="PS50109">
    <property type="entry name" value="HIS_KIN"/>
    <property type="match status" value="1"/>
</dbReference>
<evidence type="ECO:0000256" key="2">
    <source>
        <dbReference type="ARBA" id="ARBA00012438"/>
    </source>
</evidence>
<dbReference type="Gene3D" id="1.10.287.130">
    <property type="match status" value="1"/>
</dbReference>
<evidence type="ECO:0000256" key="1">
    <source>
        <dbReference type="ARBA" id="ARBA00000085"/>
    </source>
</evidence>
<dbReference type="GO" id="GO:0016301">
    <property type="term" value="F:kinase activity"/>
    <property type="evidence" value="ECO:0007669"/>
    <property type="project" value="UniProtKB-KW"/>
</dbReference>
<evidence type="ECO:0000313" key="9">
    <source>
        <dbReference type="Proteomes" id="UP000664628"/>
    </source>
</evidence>
<evidence type="ECO:0000256" key="4">
    <source>
        <dbReference type="ARBA" id="ARBA00022777"/>
    </source>
</evidence>
<dbReference type="EC" id="2.7.13.3" evidence="2"/>
<keyword evidence="9" id="KW-1185">Reference proteome</keyword>
<dbReference type="CDD" id="cd00075">
    <property type="entry name" value="HATPase"/>
    <property type="match status" value="1"/>
</dbReference>
<comment type="caution">
    <text evidence="8">The sequence shown here is derived from an EMBL/GenBank/DDBJ whole genome shotgun (WGS) entry which is preliminary data.</text>
</comment>
<dbReference type="Proteomes" id="UP000664628">
    <property type="component" value="Unassembled WGS sequence"/>
</dbReference>
<evidence type="ECO:0000256" key="6">
    <source>
        <dbReference type="SAM" id="MobiDB-lite"/>
    </source>
</evidence>
<dbReference type="InterPro" id="IPR050736">
    <property type="entry name" value="Sensor_HK_Regulatory"/>
</dbReference>
<name>A0ABS3JLZ5_9BACT</name>
<dbReference type="Pfam" id="PF02518">
    <property type="entry name" value="HATPase_c"/>
    <property type="match status" value="1"/>
</dbReference>
<dbReference type="InterPro" id="IPR036890">
    <property type="entry name" value="HATPase_C_sf"/>
</dbReference>
<sequence>MAAKKKDYQDQIDQLVDHLHLRRESILNHWRTLCGDDQTLSTRTSFSREEFYDQVPALLNILAQRLQRKKVESDPVEQAGLHGLHRWQRGYLLNELLTELDLLYKVLIEEFQVYVELHPDFGADAVAEVYGQLYQISRDTNIGSVMYYDELRQTSAAEQVGNLQRALDSINQLIEHRSEYLQTVSHDLRSNFGVLLGVTDLLTFPTTKKEQANLINMLNRNLLSIRDMLFQLTDFARIEANHEQVNTQKFDVSTLLRDTVLNAQSVAEKHNLELRADGPSLVIKSDRLKILRILQNLLFNALKYTKSGSIYVSWAQENDTRWIMSVQDSGPGLTSGPAALLANQLRPLAQLTSTHQSEGPTAYPSQQAPDTLSERPSENLGLFIVKKFCDLLKASMDIETAPGQGTLIRIRLLIDQSQ</sequence>